<dbReference type="PRINTS" id="PR00598">
    <property type="entry name" value="HTHMARR"/>
</dbReference>
<sequence precursor="true">MSDKSAQATKIATAAKASRDTSALVYDFDQSVGFWLATTHQTYMRAFQETLSPHGITYRQAQVLGWLAAEGPLSQRELAERMLIEPPNLVGVLNRMEGAGLIERGACASDRRKNTIRPLPAALTLWRKIAACGRQIRERAVEGLKPAEREQLKKLLAKVRDNLSNDPHGIA</sequence>
<keyword evidence="2" id="KW-0238">DNA-binding</keyword>
<proteinExistence type="predicted"/>
<dbReference type="OrthoDB" id="32523at2"/>
<organism evidence="5 6">
    <name type="scientific">Botrimarina hoheduenensis</name>
    <dbReference type="NCBI Taxonomy" id="2528000"/>
    <lineage>
        <taxon>Bacteria</taxon>
        <taxon>Pseudomonadati</taxon>
        <taxon>Planctomycetota</taxon>
        <taxon>Planctomycetia</taxon>
        <taxon>Pirellulales</taxon>
        <taxon>Lacipirellulaceae</taxon>
        <taxon>Botrimarina</taxon>
    </lineage>
</organism>
<gene>
    <name evidence="5" type="primary">nicR</name>
    <name evidence="5" type="ORF">Pla111_20840</name>
</gene>
<name>A0A5C5VXG0_9BACT</name>
<dbReference type="GO" id="GO:0006950">
    <property type="term" value="P:response to stress"/>
    <property type="evidence" value="ECO:0007669"/>
    <property type="project" value="TreeGrafter"/>
</dbReference>
<keyword evidence="1" id="KW-0805">Transcription regulation</keyword>
<dbReference type="InterPro" id="IPR036388">
    <property type="entry name" value="WH-like_DNA-bd_sf"/>
</dbReference>
<feature type="domain" description="HTH marR-type" evidence="4">
    <location>
        <begin position="29"/>
        <end position="161"/>
    </location>
</feature>
<dbReference type="PANTHER" id="PTHR33164">
    <property type="entry name" value="TRANSCRIPTIONAL REGULATOR, MARR FAMILY"/>
    <property type="match status" value="1"/>
</dbReference>
<accession>A0A5C5VXG0</accession>
<dbReference type="InterPro" id="IPR039422">
    <property type="entry name" value="MarR/SlyA-like"/>
</dbReference>
<evidence type="ECO:0000256" key="2">
    <source>
        <dbReference type="ARBA" id="ARBA00023125"/>
    </source>
</evidence>
<dbReference type="SMART" id="SM00347">
    <property type="entry name" value="HTH_MARR"/>
    <property type="match status" value="1"/>
</dbReference>
<dbReference type="PROSITE" id="PS50995">
    <property type="entry name" value="HTH_MARR_2"/>
    <property type="match status" value="1"/>
</dbReference>
<keyword evidence="6" id="KW-1185">Reference proteome</keyword>
<dbReference type="InterPro" id="IPR000835">
    <property type="entry name" value="HTH_MarR-typ"/>
</dbReference>
<protein>
    <submittedName>
        <fullName evidence="5">HTH-type transcriptional repressor NicR</fullName>
    </submittedName>
</protein>
<evidence type="ECO:0000259" key="4">
    <source>
        <dbReference type="PROSITE" id="PS50995"/>
    </source>
</evidence>
<dbReference type="Gene3D" id="1.10.10.10">
    <property type="entry name" value="Winged helix-like DNA-binding domain superfamily/Winged helix DNA-binding domain"/>
    <property type="match status" value="1"/>
</dbReference>
<evidence type="ECO:0000313" key="5">
    <source>
        <dbReference type="EMBL" id="TWT43134.1"/>
    </source>
</evidence>
<dbReference type="GO" id="GO:0003700">
    <property type="term" value="F:DNA-binding transcription factor activity"/>
    <property type="evidence" value="ECO:0007669"/>
    <property type="project" value="InterPro"/>
</dbReference>
<dbReference type="EMBL" id="SJPH01000004">
    <property type="protein sequence ID" value="TWT43134.1"/>
    <property type="molecule type" value="Genomic_DNA"/>
</dbReference>
<evidence type="ECO:0000313" key="6">
    <source>
        <dbReference type="Proteomes" id="UP000318995"/>
    </source>
</evidence>
<dbReference type="AlphaFoldDB" id="A0A5C5VXG0"/>
<dbReference type="PANTHER" id="PTHR33164:SF64">
    <property type="entry name" value="TRANSCRIPTIONAL REGULATOR SLYA"/>
    <property type="match status" value="1"/>
</dbReference>
<comment type="caution">
    <text evidence="5">The sequence shown here is derived from an EMBL/GenBank/DDBJ whole genome shotgun (WGS) entry which is preliminary data.</text>
</comment>
<evidence type="ECO:0000256" key="3">
    <source>
        <dbReference type="ARBA" id="ARBA00023163"/>
    </source>
</evidence>
<keyword evidence="3" id="KW-0804">Transcription</keyword>
<evidence type="ECO:0000256" key="1">
    <source>
        <dbReference type="ARBA" id="ARBA00023015"/>
    </source>
</evidence>
<dbReference type="SUPFAM" id="SSF46785">
    <property type="entry name" value="Winged helix' DNA-binding domain"/>
    <property type="match status" value="1"/>
</dbReference>
<dbReference type="GO" id="GO:0003677">
    <property type="term" value="F:DNA binding"/>
    <property type="evidence" value="ECO:0007669"/>
    <property type="project" value="UniProtKB-KW"/>
</dbReference>
<dbReference type="RefSeq" id="WP_146574003.1">
    <property type="nucleotide sequence ID" value="NZ_SJPH01000004.1"/>
</dbReference>
<dbReference type="InterPro" id="IPR036390">
    <property type="entry name" value="WH_DNA-bd_sf"/>
</dbReference>
<dbReference type="Pfam" id="PF12802">
    <property type="entry name" value="MarR_2"/>
    <property type="match status" value="1"/>
</dbReference>
<reference evidence="5 6" key="1">
    <citation type="submission" date="2019-02" db="EMBL/GenBank/DDBJ databases">
        <title>Deep-cultivation of Planctomycetes and their phenomic and genomic characterization uncovers novel biology.</title>
        <authorList>
            <person name="Wiegand S."/>
            <person name="Jogler M."/>
            <person name="Boedeker C."/>
            <person name="Pinto D."/>
            <person name="Vollmers J."/>
            <person name="Rivas-Marin E."/>
            <person name="Kohn T."/>
            <person name="Peeters S.H."/>
            <person name="Heuer A."/>
            <person name="Rast P."/>
            <person name="Oberbeckmann S."/>
            <person name="Bunk B."/>
            <person name="Jeske O."/>
            <person name="Meyerdierks A."/>
            <person name="Storesund J.E."/>
            <person name="Kallscheuer N."/>
            <person name="Luecker S."/>
            <person name="Lage O.M."/>
            <person name="Pohl T."/>
            <person name="Merkel B.J."/>
            <person name="Hornburger P."/>
            <person name="Mueller R.-W."/>
            <person name="Bruemmer F."/>
            <person name="Labrenz M."/>
            <person name="Spormann A.M."/>
            <person name="Op Den Camp H."/>
            <person name="Overmann J."/>
            <person name="Amann R."/>
            <person name="Jetten M.S.M."/>
            <person name="Mascher T."/>
            <person name="Medema M.H."/>
            <person name="Devos D.P."/>
            <person name="Kaster A.-K."/>
            <person name="Ovreas L."/>
            <person name="Rohde M."/>
            <person name="Galperin M.Y."/>
            <person name="Jogler C."/>
        </authorList>
    </citation>
    <scope>NUCLEOTIDE SEQUENCE [LARGE SCALE GENOMIC DNA]</scope>
    <source>
        <strain evidence="5 6">Pla111</strain>
    </source>
</reference>
<dbReference type="Proteomes" id="UP000318995">
    <property type="component" value="Unassembled WGS sequence"/>
</dbReference>